<dbReference type="GO" id="GO:0005975">
    <property type="term" value="P:carbohydrate metabolic process"/>
    <property type="evidence" value="ECO:0007669"/>
    <property type="project" value="InterPro"/>
</dbReference>
<evidence type="ECO:0000313" key="2">
    <source>
        <dbReference type="EMBL" id="PIL25461.1"/>
    </source>
</evidence>
<gene>
    <name evidence="2" type="ORF">GSI_13351</name>
</gene>
<dbReference type="Gene3D" id="2.60.120.200">
    <property type="match status" value="1"/>
</dbReference>
<dbReference type="STRING" id="1077348.A0A2G8RVC4"/>
<dbReference type="SUPFAM" id="SSF52047">
    <property type="entry name" value="RNI-like"/>
    <property type="match status" value="1"/>
</dbReference>
<organism evidence="2 3">
    <name type="scientific">Ganoderma sinense ZZ0214-1</name>
    <dbReference type="NCBI Taxonomy" id="1077348"/>
    <lineage>
        <taxon>Eukaryota</taxon>
        <taxon>Fungi</taxon>
        <taxon>Dikarya</taxon>
        <taxon>Basidiomycota</taxon>
        <taxon>Agaricomycotina</taxon>
        <taxon>Agaricomycetes</taxon>
        <taxon>Polyporales</taxon>
        <taxon>Polyporaceae</taxon>
        <taxon>Ganoderma</taxon>
    </lineage>
</organism>
<dbReference type="GO" id="GO:0004553">
    <property type="term" value="F:hydrolase activity, hydrolyzing O-glycosyl compounds"/>
    <property type="evidence" value="ECO:0007669"/>
    <property type="project" value="InterPro"/>
</dbReference>
<reference evidence="2 3" key="1">
    <citation type="journal article" date="2015" name="Sci. Rep.">
        <title>Chromosome-level genome map provides insights into diverse defense mechanisms in the medicinal fungus Ganoderma sinense.</title>
        <authorList>
            <person name="Zhu Y."/>
            <person name="Xu J."/>
            <person name="Sun C."/>
            <person name="Zhou S."/>
            <person name="Xu H."/>
            <person name="Nelson D.R."/>
            <person name="Qian J."/>
            <person name="Song J."/>
            <person name="Luo H."/>
            <person name="Xiang L."/>
            <person name="Li Y."/>
            <person name="Xu Z."/>
            <person name="Ji A."/>
            <person name="Wang L."/>
            <person name="Lu S."/>
            <person name="Hayward A."/>
            <person name="Sun W."/>
            <person name="Li X."/>
            <person name="Schwartz D.C."/>
            <person name="Wang Y."/>
            <person name="Chen S."/>
        </authorList>
    </citation>
    <scope>NUCLEOTIDE SEQUENCE [LARGE SCALE GENOMIC DNA]</scope>
    <source>
        <strain evidence="2 3">ZZ0214-1</strain>
    </source>
</reference>
<evidence type="ECO:0000313" key="3">
    <source>
        <dbReference type="Proteomes" id="UP000230002"/>
    </source>
</evidence>
<dbReference type="InterPro" id="IPR000757">
    <property type="entry name" value="Beta-glucanase-like"/>
</dbReference>
<dbReference type="Gene3D" id="3.80.10.10">
    <property type="entry name" value="Ribonuclease Inhibitor"/>
    <property type="match status" value="1"/>
</dbReference>
<protein>
    <recommendedName>
        <fullName evidence="1">GH16 domain-containing protein</fullName>
    </recommendedName>
</protein>
<evidence type="ECO:0000259" key="1">
    <source>
        <dbReference type="Pfam" id="PF00722"/>
    </source>
</evidence>
<keyword evidence="3" id="KW-1185">Reference proteome</keyword>
<dbReference type="OrthoDB" id="2753739at2759"/>
<dbReference type="Proteomes" id="UP000230002">
    <property type="component" value="Unassembled WGS sequence"/>
</dbReference>
<dbReference type="SUPFAM" id="SSF49899">
    <property type="entry name" value="Concanavalin A-like lectins/glucanases"/>
    <property type="match status" value="1"/>
</dbReference>
<accession>A0A2G8RVC4</accession>
<dbReference type="InterPro" id="IPR032675">
    <property type="entry name" value="LRR_dom_sf"/>
</dbReference>
<comment type="caution">
    <text evidence="2">The sequence shown here is derived from an EMBL/GenBank/DDBJ whole genome shotgun (WGS) entry which is preliminary data.</text>
</comment>
<sequence length="505" mass="56285">MSFATSTNRLNFKRSFALLDAPDSYAPSAKGLSLFLNKPSGKIVTQDHVNSKDHIQLLWACVAGVVSAAILIAPANDEIDIELLVGCRATQWQTNIFAPAPFETKPLYKTFSSLQDYPHSPRTVEAMHSYTTDWNPERIVWSVDGSDVRMFRADVVRRFTRTVTSSPLIAALIEDVIIFQSSLSKSSIASTLPLLLVNKLPNLRTLAIQFSAVLVSAAFCHSMTSFPALTALNLSDVTLASITALRRLLTALPRLYDLMLDHVAFETRGIWETLTLYESQMPRVRRLSIIESRNALPVLPLLARHVERLVISVGMLKANAFANLDGLVFNHLTSLTIRSYDALSEGVMDFFSRARADGLRTITVISREADLQSIQHPELLREIFRERCSLEQAVLKTDLRRLESVTVVIAMTWAMDHDYKEGQVAKILKERMPAAVKECRNSLSVLHRRGLLRVAASSLVGRRWDEALVMLWPEEGAQGAPSYTLLYGVPSPLDAIVNFLDKPPS</sequence>
<dbReference type="EMBL" id="AYKW01000056">
    <property type="protein sequence ID" value="PIL25461.1"/>
    <property type="molecule type" value="Genomic_DNA"/>
</dbReference>
<feature type="domain" description="GH16" evidence="1">
    <location>
        <begin position="60"/>
        <end position="154"/>
    </location>
</feature>
<dbReference type="AlphaFoldDB" id="A0A2G8RVC4"/>
<dbReference type="InterPro" id="IPR013320">
    <property type="entry name" value="ConA-like_dom_sf"/>
</dbReference>
<dbReference type="Pfam" id="PF00722">
    <property type="entry name" value="Glyco_hydro_16"/>
    <property type="match status" value="1"/>
</dbReference>
<proteinExistence type="predicted"/>
<name>A0A2G8RVC4_9APHY</name>